<name>A0A366MEB6_9EURY</name>
<feature type="transmembrane region" description="Helical" evidence="1">
    <location>
        <begin position="109"/>
        <end position="129"/>
    </location>
</feature>
<keyword evidence="3" id="KW-1185">Reference proteome</keyword>
<keyword evidence="1" id="KW-0472">Membrane</keyword>
<keyword evidence="1" id="KW-1133">Transmembrane helix</keyword>
<feature type="transmembrane region" description="Helical" evidence="1">
    <location>
        <begin position="81"/>
        <end position="103"/>
    </location>
</feature>
<protein>
    <submittedName>
        <fullName evidence="2">Uncharacterized protein</fullName>
    </submittedName>
</protein>
<feature type="transmembrane region" description="Helical" evidence="1">
    <location>
        <begin position="35"/>
        <end position="52"/>
    </location>
</feature>
<dbReference type="AlphaFoldDB" id="A0A366MEB6"/>
<gene>
    <name evidence="2" type="ORF">ALNOE001_00330</name>
</gene>
<reference evidence="2 3" key="1">
    <citation type="submission" date="2018-06" db="EMBL/GenBank/DDBJ databases">
        <title>Genomic insight into two independent archaeal endosymbiosis events.</title>
        <authorList>
            <person name="Lind A.E."/>
            <person name="Lewis W.H."/>
            <person name="Spang A."/>
            <person name="Guy L."/>
            <person name="Embley M.T."/>
            <person name="Ettema T.J.G."/>
        </authorList>
    </citation>
    <scope>NUCLEOTIDE SEQUENCE [LARGE SCALE GENOMIC DNA]</scope>
    <source>
        <strain evidence="2">NOE</strain>
    </source>
</reference>
<proteinExistence type="predicted"/>
<dbReference type="Proteomes" id="UP000253099">
    <property type="component" value="Unassembled WGS sequence"/>
</dbReference>
<keyword evidence="1" id="KW-0812">Transmembrane</keyword>
<dbReference type="EMBL" id="NIZT01000001">
    <property type="protein sequence ID" value="RBQ24606.1"/>
    <property type="molecule type" value="Genomic_DNA"/>
</dbReference>
<comment type="caution">
    <text evidence="2">The sequence shown here is derived from an EMBL/GenBank/DDBJ whole genome shotgun (WGS) entry which is preliminary data.</text>
</comment>
<accession>A0A366MEB6</accession>
<organism evidence="2 3">
    <name type="scientific">Candidatus Methanobinarius endosymbioticus</name>
    <dbReference type="NCBI Taxonomy" id="2006182"/>
    <lineage>
        <taxon>Archaea</taxon>
        <taxon>Methanobacteriati</taxon>
        <taxon>Methanobacteriota</taxon>
        <taxon>Methanomada group</taxon>
        <taxon>Methanobacteria</taxon>
        <taxon>Methanobacteriales</taxon>
        <taxon>Methanobacteriaceae</taxon>
        <taxon>Candidatus Methanobinarius</taxon>
    </lineage>
</organism>
<evidence type="ECO:0000256" key="1">
    <source>
        <dbReference type="SAM" id="Phobius"/>
    </source>
</evidence>
<evidence type="ECO:0000313" key="2">
    <source>
        <dbReference type="EMBL" id="RBQ24606.1"/>
    </source>
</evidence>
<evidence type="ECO:0000313" key="3">
    <source>
        <dbReference type="Proteomes" id="UP000253099"/>
    </source>
</evidence>
<sequence length="135" mass="15572">MIIFGLLGLFLIIITNISTLLVPEFTVNSFWPDFLNLWGLILLVSTLARLYLLKTRPMGMRRNRIDEYVERNSLIRGKAVYVTYIFTICLLALLATVLIYLGYAFSATLITIVLFIEFAALLIFTKYYGNKLKLY</sequence>